<dbReference type="EMBL" id="ML208798">
    <property type="protein sequence ID" value="TFK60287.1"/>
    <property type="molecule type" value="Genomic_DNA"/>
</dbReference>
<proteinExistence type="predicted"/>
<organism evidence="1 2">
    <name type="scientific">Pluteus cervinus</name>
    <dbReference type="NCBI Taxonomy" id="181527"/>
    <lineage>
        <taxon>Eukaryota</taxon>
        <taxon>Fungi</taxon>
        <taxon>Dikarya</taxon>
        <taxon>Basidiomycota</taxon>
        <taxon>Agaricomycotina</taxon>
        <taxon>Agaricomycetes</taxon>
        <taxon>Agaricomycetidae</taxon>
        <taxon>Agaricales</taxon>
        <taxon>Pluteineae</taxon>
        <taxon>Pluteaceae</taxon>
        <taxon>Pluteus</taxon>
    </lineage>
</organism>
<name>A0ACD3A3J8_9AGAR</name>
<keyword evidence="2" id="KW-1185">Reference proteome</keyword>
<evidence type="ECO:0000313" key="1">
    <source>
        <dbReference type="EMBL" id="TFK60287.1"/>
    </source>
</evidence>
<accession>A0ACD3A3J8</accession>
<protein>
    <submittedName>
        <fullName evidence="1">Uncharacterized protein</fullName>
    </submittedName>
</protein>
<sequence length="512" mass="56724">MASTLDTLFPTPSLSPSRISPVVWPGSAPESVEALREVLKDNHVKWHIFFNDDRFHNHSAHHALAIWALGAAGPIIKAAYEVDAKTQRPLYKSPGEITHENWMKHLGDETYYDAYLRFFTDVVQKQGTAASLQHYLFSHQANVGAQGNDEEHPNMLNRLHSGLLHPLIHTGYGVEFGLPGMVVEGLAQTAVHKTNIDGLIPASSFETGVSEAIDNVMSRFSSILALNPLNATPVVPSGVHAFTVIARITKDTQFDGLEPEKKLKHTLTKHGEAIRDYASQWSIDTTDPKGIEAKIEELAWTIVLLYGVSGWSEDKDFYADFLLMHLVTSSLFLSSMVAYLTPASQVLLLRTYFSTVLGWWITRGRPGFNIHSFYTHHDEHSDLAYPIPPGAKPTPAKGTLPDPSSPYAITPNPWLPILESAAVHRDDHLPKIQRALAHYASIYGTRSAGMPDFERTELPDADKLDGSLFLRVAGLTAKRMGRVRNGEKEGEFWDTDAVTDVNMEHAGQSARL</sequence>
<gene>
    <name evidence="1" type="ORF">BDN72DRAFT_905098</name>
</gene>
<reference evidence="1 2" key="1">
    <citation type="journal article" date="2019" name="Nat. Ecol. Evol.">
        <title>Megaphylogeny resolves global patterns of mushroom evolution.</title>
        <authorList>
            <person name="Varga T."/>
            <person name="Krizsan K."/>
            <person name="Foldi C."/>
            <person name="Dima B."/>
            <person name="Sanchez-Garcia M."/>
            <person name="Sanchez-Ramirez S."/>
            <person name="Szollosi G.J."/>
            <person name="Szarkandi J.G."/>
            <person name="Papp V."/>
            <person name="Albert L."/>
            <person name="Andreopoulos W."/>
            <person name="Angelini C."/>
            <person name="Antonin V."/>
            <person name="Barry K.W."/>
            <person name="Bougher N.L."/>
            <person name="Buchanan P."/>
            <person name="Buyck B."/>
            <person name="Bense V."/>
            <person name="Catcheside P."/>
            <person name="Chovatia M."/>
            <person name="Cooper J."/>
            <person name="Damon W."/>
            <person name="Desjardin D."/>
            <person name="Finy P."/>
            <person name="Geml J."/>
            <person name="Haridas S."/>
            <person name="Hughes K."/>
            <person name="Justo A."/>
            <person name="Karasinski D."/>
            <person name="Kautmanova I."/>
            <person name="Kiss B."/>
            <person name="Kocsube S."/>
            <person name="Kotiranta H."/>
            <person name="LaButti K.M."/>
            <person name="Lechner B.E."/>
            <person name="Liimatainen K."/>
            <person name="Lipzen A."/>
            <person name="Lukacs Z."/>
            <person name="Mihaltcheva S."/>
            <person name="Morgado L.N."/>
            <person name="Niskanen T."/>
            <person name="Noordeloos M.E."/>
            <person name="Ohm R.A."/>
            <person name="Ortiz-Santana B."/>
            <person name="Ovrebo C."/>
            <person name="Racz N."/>
            <person name="Riley R."/>
            <person name="Savchenko A."/>
            <person name="Shiryaev A."/>
            <person name="Soop K."/>
            <person name="Spirin V."/>
            <person name="Szebenyi C."/>
            <person name="Tomsovsky M."/>
            <person name="Tulloss R.E."/>
            <person name="Uehling J."/>
            <person name="Grigoriev I.V."/>
            <person name="Vagvolgyi C."/>
            <person name="Papp T."/>
            <person name="Martin F.M."/>
            <person name="Miettinen O."/>
            <person name="Hibbett D.S."/>
            <person name="Nagy L.G."/>
        </authorList>
    </citation>
    <scope>NUCLEOTIDE SEQUENCE [LARGE SCALE GENOMIC DNA]</scope>
    <source>
        <strain evidence="1 2">NL-1719</strain>
    </source>
</reference>
<dbReference type="Proteomes" id="UP000308600">
    <property type="component" value="Unassembled WGS sequence"/>
</dbReference>
<evidence type="ECO:0000313" key="2">
    <source>
        <dbReference type="Proteomes" id="UP000308600"/>
    </source>
</evidence>